<evidence type="ECO:0000313" key="5">
    <source>
        <dbReference type="EMBL" id="QDO96261.1"/>
    </source>
</evidence>
<dbReference type="PANTHER" id="PTHR34698">
    <property type="entry name" value="5-OXOPROLINASE SUBUNIT B"/>
    <property type="match status" value="1"/>
</dbReference>
<dbReference type="NCBIfam" id="TIGR00370">
    <property type="entry name" value="5-oxoprolinase subunit PxpB"/>
    <property type="match status" value="1"/>
</dbReference>
<evidence type="ECO:0000256" key="3">
    <source>
        <dbReference type="ARBA" id="ARBA00022840"/>
    </source>
</evidence>
<dbReference type="AlphaFoldDB" id="A0A516GXK1"/>
<evidence type="ECO:0000259" key="4">
    <source>
        <dbReference type="SMART" id="SM00796"/>
    </source>
</evidence>
<proteinExistence type="predicted"/>
<dbReference type="InterPro" id="IPR003833">
    <property type="entry name" value="CT_C_D"/>
</dbReference>
<feature type="domain" description="Carboxyltransferase" evidence="4">
    <location>
        <begin position="5"/>
        <end position="205"/>
    </location>
</feature>
<dbReference type="KEGG" id="fer:FNB15_02755"/>
<keyword evidence="6" id="KW-1185">Reference proteome</keyword>
<dbReference type="SMART" id="SM00796">
    <property type="entry name" value="AHS1"/>
    <property type="match status" value="1"/>
</dbReference>
<evidence type="ECO:0000256" key="2">
    <source>
        <dbReference type="ARBA" id="ARBA00022801"/>
    </source>
</evidence>
<protein>
    <submittedName>
        <fullName evidence="5">5-oxoprolinase subunit PxpB</fullName>
        <ecNumber evidence="5">3.5.2.9</ecNumber>
    </submittedName>
</protein>
<dbReference type="SUPFAM" id="SSF50891">
    <property type="entry name" value="Cyclophilin-like"/>
    <property type="match status" value="1"/>
</dbReference>
<dbReference type="GO" id="GO:0017168">
    <property type="term" value="F:5-oxoprolinase (ATP-hydrolyzing) activity"/>
    <property type="evidence" value="ECO:0007669"/>
    <property type="project" value="UniProtKB-EC"/>
</dbReference>
<dbReference type="InterPro" id="IPR010016">
    <property type="entry name" value="PxpB"/>
</dbReference>
<dbReference type="SUPFAM" id="SSF160467">
    <property type="entry name" value="PH0987 N-terminal domain-like"/>
    <property type="match status" value="1"/>
</dbReference>
<keyword evidence="1" id="KW-0547">Nucleotide-binding</keyword>
<keyword evidence="3" id="KW-0067">ATP-binding</keyword>
<dbReference type="PANTHER" id="PTHR34698:SF2">
    <property type="entry name" value="5-OXOPROLINASE SUBUNIT B"/>
    <property type="match status" value="1"/>
</dbReference>
<dbReference type="GO" id="GO:0005524">
    <property type="term" value="F:ATP binding"/>
    <property type="evidence" value="ECO:0007669"/>
    <property type="project" value="UniProtKB-KW"/>
</dbReference>
<dbReference type="Gene3D" id="3.30.1360.40">
    <property type="match status" value="1"/>
</dbReference>
<sequence>MSAYPQIRSFGDTGFSVEFGEGIDRGINAMVMALHAALTDTRPAGLVETIPSFRALLVQYDPLVTSRADLESHVRGLLGGLKPQQRAGRLWRLPVCYADEFAPDLAEVAERCKVTPQKVIEIHTGGRYFVYMLGFMPGLAYMGGLEAALHLPRRSSPRTKVPQGSVAIAESMTTIYPWESPGGWHLLGRTPLKLFDAVRDEPILLAAGDEVTYFAVSTDDYAAMLRQVEDGSFDSASLRVKP</sequence>
<dbReference type="Pfam" id="PF02682">
    <property type="entry name" value="CT_C_D"/>
    <property type="match status" value="1"/>
</dbReference>
<dbReference type="EMBL" id="CP041636">
    <property type="protein sequence ID" value="QDO96261.1"/>
    <property type="molecule type" value="Genomic_DNA"/>
</dbReference>
<dbReference type="InterPro" id="IPR029000">
    <property type="entry name" value="Cyclophilin-like_dom_sf"/>
</dbReference>
<reference evidence="5 6" key="1">
    <citation type="submission" date="2019-07" db="EMBL/GenBank/DDBJ databases">
        <title>Genome sequencing for Ferrovibrio sp. K5.</title>
        <authorList>
            <person name="Park S.-J."/>
        </authorList>
    </citation>
    <scope>NUCLEOTIDE SEQUENCE [LARGE SCALE GENOMIC DNA]</scope>
    <source>
        <strain evidence="5 6">K5</strain>
    </source>
</reference>
<organism evidence="5 6">
    <name type="scientific">Ferrovibrio terrae</name>
    <dbReference type="NCBI Taxonomy" id="2594003"/>
    <lineage>
        <taxon>Bacteria</taxon>
        <taxon>Pseudomonadati</taxon>
        <taxon>Pseudomonadota</taxon>
        <taxon>Alphaproteobacteria</taxon>
        <taxon>Rhodospirillales</taxon>
        <taxon>Rhodospirillaceae</taxon>
        <taxon>Ferrovibrio</taxon>
    </lineage>
</organism>
<dbReference type="OrthoDB" id="9778567at2"/>
<accession>A0A516GXK1</accession>
<gene>
    <name evidence="5" type="primary">pxpB</name>
    <name evidence="5" type="ORF">FNB15_02755</name>
</gene>
<dbReference type="RefSeq" id="WP_144067242.1">
    <property type="nucleotide sequence ID" value="NZ_CP041636.1"/>
</dbReference>
<dbReference type="Proteomes" id="UP000317496">
    <property type="component" value="Chromosome"/>
</dbReference>
<name>A0A516GXK1_9PROT</name>
<dbReference type="Gene3D" id="2.40.100.10">
    <property type="entry name" value="Cyclophilin-like"/>
    <property type="match status" value="1"/>
</dbReference>
<evidence type="ECO:0000256" key="1">
    <source>
        <dbReference type="ARBA" id="ARBA00022741"/>
    </source>
</evidence>
<keyword evidence="2 5" id="KW-0378">Hydrolase</keyword>
<evidence type="ECO:0000313" key="6">
    <source>
        <dbReference type="Proteomes" id="UP000317496"/>
    </source>
</evidence>
<dbReference type="EC" id="3.5.2.9" evidence="5"/>